<reference evidence="7 8" key="1">
    <citation type="submission" date="2020-11" db="EMBL/GenBank/DDBJ databases">
        <title>Erythrobacter sediminis sp. nov., a marine bacterium from a tidal flat of Garorim Bay.</title>
        <authorList>
            <person name="Kim D."/>
            <person name="Yoo Y."/>
            <person name="Kim J.-J."/>
        </authorList>
    </citation>
    <scope>NUCLEOTIDE SEQUENCE [LARGE SCALE GENOMIC DNA]</scope>
    <source>
        <strain evidence="7 8">JGD-13</strain>
    </source>
</reference>
<dbReference type="EMBL" id="JAEANY010000001">
    <property type="protein sequence ID" value="MBH5321338.1"/>
    <property type="molecule type" value="Genomic_DNA"/>
</dbReference>
<sequence length="231" mass="24442">MRSFLITAAIALLAGFAGAAAWDFSGLGPERTRDYLMANPEVLPEAMGELQRRDMMARIEPLRDELEQPYPGAVLGNPDGEITLVEFSDYACGFCRQSLEDVNDLIASNPDLRVVIREYPVLSAGSADAARMALAAADQGRFEAFHNAMFAQDGLSAEAIEAAAEQAGLNLAAANAAIAAGAYETQLQNNVFLGQSLRISGTPAFIVGDQVLDGAVGFDPLSEAIAEARDS</sequence>
<dbReference type="InterPro" id="IPR036249">
    <property type="entry name" value="Thioredoxin-like_sf"/>
</dbReference>
<evidence type="ECO:0000256" key="4">
    <source>
        <dbReference type="ARBA" id="ARBA00023284"/>
    </source>
</evidence>
<keyword evidence="8" id="KW-1185">Reference proteome</keyword>
<protein>
    <submittedName>
        <fullName evidence="7">Thioredoxin domain-containing protein</fullName>
    </submittedName>
</protein>
<dbReference type="PANTHER" id="PTHR13887:SF14">
    <property type="entry name" value="DISULFIDE BOND FORMATION PROTEIN D"/>
    <property type="match status" value="1"/>
</dbReference>
<dbReference type="Proteomes" id="UP000602442">
    <property type="component" value="Unassembled WGS sequence"/>
</dbReference>
<dbReference type="SUPFAM" id="SSF52833">
    <property type="entry name" value="Thioredoxin-like"/>
    <property type="match status" value="1"/>
</dbReference>
<keyword evidence="1 5" id="KW-0732">Signal</keyword>
<organism evidence="7 8">
    <name type="scientific">Aurantiacibacter sediminis</name>
    <dbReference type="NCBI Taxonomy" id="2793064"/>
    <lineage>
        <taxon>Bacteria</taxon>
        <taxon>Pseudomonadati</taxon>
        <taxon>Pseudomonadota</taxon>
        <taxon>Alphaproteobacteria</taxon>
        <taxon>Sphingomonadales</taxon>
        <taxon>Erythrobacteraceae</taxon>
        <taxon>Aurantiacibacter</taxon>
    </lineage>
</organism>
<dbReference type="Pfam" id="PF18312">
    <property type="entry name" value="ScsC_N"/>
    <property type="match status" value="1"/>
</dbReference>
<dbReference type="Pfam" id="PF01323">
    <property type="entry name" value="DSBA"/>
    <property type="match status" value="1"/>
</dbReference>
<feature type="signal peptide" evidence="5">
    <location>
        <begin position="1"/>
        <end position="19"/>
    </location>
</feature>
<dbReference type="PANTHER" id="PTHR13887">
    <property type="entry name" value="GLUTATHIONE S-TRANSFERASE KAPPA"/>
    <property type="match status" value="1"/>
</dbReference>
<keyword evidence="2" id="KW-0560">Oxidoreductase</keyword>
<name>A0ABS0N049_9SPHN</name>
<dbReference type="PROSITE" id="PS51352">
    <property type="entry name" value="THIOREDOXIN_2"/>
    <property type="match status" value="1"/>
</dbReference>
<dbReference type="InterPro" id="IPR041205">
    <property type="entry name" value="ScsC_N"/>
</dbReference>
<evidence type="ECO:0000313" key="7">
    <source>
        <dbReference type="EMBL" id="MBH5321338.1"/>
    </source>
</evidence>
<evidence type="ECO:0000256" key="1">
    <source>
        <dbReference type="ARBA" id="ARBA00022729"/>
    </source>
</evidence>
<keyword evidence="3" id="KW-1015">Disulfide bond</keyword>
<dbReference type="InterPro" id="IPR013766">
    <property type="entry name" value="Thioredoxin_domain"/>
</dbReference>
<proteinExistence type="predicted"/>
<evidence type="ECO:0000259" key="6">
    <source>
        <dbReference type="PROSITE" id="PS51352"/>
    </source>
</evidence>
<dbReference type="InterPro" id="IPR001853">
    <property type="entry name" value="DSBA-like_thioredoxin_dom"/>
</dbReference>
<evidence type="ECO:0000256" key="5">
    <source>
        <dbReference type="SAM" id="SignalP"/>
    </source>
</evidence>
<dbReference type="RefSeq" id="WP_197920014.1">
    <property type="nucleotide sequence ID" value="NZ_CAWPTA010000006.1"/>
</dbReference>
<comment type="caution">
    <text evidence="7">The sequence shown here is derived from an EMBL/GenBank/DDBJ whole genome shotgun (WGS) entry which is preliminary data.</text>
</comment>
<evidence type="ECO:0000313" key="8">
    <source>
        <dbReference type="Proteomes" id="UP000602442"/>
    </source>
</evidence>
<feature type="chain" id="PRO_5046463124" evidence="5">
    <location>
        <begin position="20"/>
        <end position="231"/>
    </location>
</feature>
<gene>
    <name evidence="7" type="ORF">I5L03_01915</name>
</gene>
<accession>A0ABS0N049</accession>
<evidence type="ECO:0000256" key="2">
    <source>
        <dbReference type="ARBA" id="ARBA00023002"/>
    </source>
</evidence>
<dbReference type="Gene3D" id="3.40.30.10">
    <property type="entry name" value="Glutaredoxin"/>
    <property type="match status" value="1"/>
</dbReference>
<keyword evidence="4" id="KW-0676">Redox-active center</keyword>
<evidence type="ECO:0000256" key="3">
    <source>
        <dbReference type="ARBA" id="ARBA00023157"/>
    </source>
</evidence>
<feature type="domain" description="Thioredoxin" evidence="6">
    <location>
        <begin position="64"/>
        <end position="230"/>
    </location>
</feature>